<keyword evidence="7" id="KW-0812">Transmembrane</keyword>
<dbReference type="RefSeq" id="WP_204735404.1">
    <property type="nucleotide sequence ID" value="NZ_JAVDWE010000015.1"/>
</dbReference>
<dbReference type="InterPro" id="IPR036890">
    <property type="entry name" value="HATPase_C_sf"/>
</dbReference>
<organism evidence="10 11">
    <name type="scientific">Hydrogenophaga laconesensis</name>
    <dbReference type="NCBI Taxonomy" id="1805971"/>
    <lineage>
        <taxon>Bacteria</taxon>
        <taxon>Pseudomonadati</taxon>
        <taxon>Pseudomonadota</taxon>
        <taxon>Betaproteobacteria</taxon>
        <taxon>Burkholderiales</taxon>
        <taxon>Comamonadaceae</taxon>
        <taxon>Hydrogenophaga</taxon>
    </lineage>
</organism>
<keyword evidence="7" id="KW-1133">Transmembrane helix</keyword>
<dbReference type="SUPFAM" id="SSF47384">
    <property type="entry name" value="Homodimeric domain of signal transducing histidine kinase"/>
    <property type="match status" value="1"/>
</dbReference>
<dbReference type="Gene3D" id="3.30.565.10">
    <property type="entry name" value="Histidine kinase-like ATPase, C-terminal domain"/>
    <property type="match status" value="1"/>
</dbReference>
<evidence type="ECO:0000256" key="2">
    <source>
        <dbReference type="ARBA" id="ARBA00012438"/>
    </source>
</evidence>
<evidence type="ECO:0000259" key="8">
    <source>
        <dbReference type="PROSITE" id="PS50109"/>
    </source>
</evidence>
<dbReference type="CDD" id="cd00075">
    <property type="entry name" value="HATPase"/>
    <property type="match status" value="1"/>
</dbReference>
<dbReference type="SMART" id="SM00387">
    <property type="entry name" value="HATPase_c"/>
    <property type="match status" value="1"/>
</dbReference>
<reference evidence="10 11" key="1">
    <citation type="submission" date="2023-07" db="EMBL/GenBank/DDBJ databases">
        <title>Sorghum-associated microbial communities from plants grown in Nebraska, USA.</title>
        <authorList>
            <person name="Schachtman D."/>
        </authorList>
    </citation>
    <scope>NUCLEOTIDE SEQUENCE [LARGE SCALE GENOMIC DNA]</scope>
    <source>
        <strain evidence="10 11">BE240</strain>
    </source>
</reference>
<evidence type="ECO:0000256" key="1">
    <source>
        <dbReference type="ARBA" id="ARBA00000085"/>
    </source>
</evidence>
<evidence type="ECO:0000259" key="9">
    <source>
        <dbReference type="PROSITE" id="PS50110"/>
    </source>
</evidence>
<evidence type="ECO:0000256" key="4">
    <source>
        <dbReference type="ARBA" id="ARBA00022679"/>
    </source>
</evidence>
<dbReference type="Pfam" id="PF00512">
    <property type="entry name" value="HisKA"/>
    <property type="match status" value="1"/>
</dbReference>
<dbReference type="SMART" id="SM00448">
    <property type="entry name" value="REC"/>
    <property type="match status" value="1"/>
</dbReference>
<dbReference type="Gene3D" id="3.40.50.2300">
    <property type="match status" value="1"/>
</dbReference>
<sequence>MQIFCMTGITLGTGDFNRFYPAVIASLAFLFLGYTVATFRAQEHFYIRRVQRERQEEKGYLMQQVAHLQEAHAAKARLLAMVSHDLRQPVHALGLMLGRLRREASLSSLRVEVEAVNEVVNSLSKSLTMLMAVTRLDSGQVTTMDETISLERMFGSLANEFHETAAVSGLAIRFEANELNVLTDPNHLRTILTNLLSNAIKYSSRGTVRMRAISPIPQTVVISVEDDGIGIPPDELTRIFDPFVRLPRRKGMVDGIGLGLAIVKQTADLIKAPIEVESELGRGTSFFITLTRSDDPEVVGLQSRESDLRGLRIVVVDNDEIVLESMARTLEEWGCRVIAASDWPGLEAKLEMTVSPIDLILTDFHLDAGLSGYELIKRVRKRQERQIPSILLTGDVEIRHGPESTAAAVIIAYKPLPYEKLAALIQETHASFSNTRPATDH</sequence>
<feature type="domain" description="Response regulatory" evidence="9">
    <location>
        <begin position="312"/>
        <end position="429"/>
    </location>
</feature>
<dbReference type="SUPFAM" id="SSF55874">
    <property type="entry name" value="ATPase domain of HSP90 chaperone/DNA topoisomerase II/histidine kinase"/>
    <property type="match status" value="1"/>
</dbReference>
<dbReference type="GO" id="GO:0016301">
    <property type="term" value="F:kinase activity"/>
    <property type="evidence" value="ECO:0007669"/>
    <property type="project" value="UniProtKB-KW"/>
</dbReference>
<dbReference type="Pfam" id="PF00072">
    <property type="entry name" value="Response_reg"/>
    <property type="match status" value="1"/>
</dbReference>
<dbReference type="CDD" id="cd00156">
    <property type="entry name" value="REC"/>
    <property type="match status" value="1"/>
</dbReference>
<gene>
    <name evidence="10" type="ORF">J2X09_004416</name>
</gene>
<evidence type="ECO:0000256" key="3">
    <source>
        <dbReference type="ARBA" id="ARBA00022553"/>
    </source>
</evidence>
<feature type="modified residue" description="4-aspartylphosphate" evidence="6">
    <location>
        <position position="363"/>
    </location>
</feature>
<dbReference type="EC" id="2.7.13.3" evidence="2"/>
<evidence type="ECO:0000313" key="11">
    <source>
        <dbReference type="Proteomes" id="UP001265550"/>
    </source>
</evidence>
<keyword evidence="3 6" id="KW-0597">Phosphoprotein</keyword>
<protein>
    <recommendedName>
        <fullName evidence="2">histidine kinase</fullName>
        <ecNumber evidence="2">2.7.13.3</ecNumber>
    </recommendedName>
</protein>
<evidence type="ECO:0000256" key="5">
    <source>
        <dbReference type="ARBA" id="ARBA00022777"/>
    </source>
</evidence>
<dbReference type="InterPro" id="IPR011006">
    <property type="entry name" value="CheY-like_superfamily"/>
</dbReference>
<comment type="catalytic activity">
    <reaction evidence="1">
        <text>ATP + protein L-histidine = ADP + protein N-phospho-L-histidine.</text>
        <dbReference type="EC" id="2.7.13.3"/>
    </reaction>
</comment>
<dbReference type="Pfam" id="PF02518">
    <property type="entry name" value="HATPase_c"/>
    <property type="match status" value="1"/>
</dbReference>
<keyword evidence="11" id="KW-1185">Reference proteome</keyword>
<dbReference type="CDD" id="cd00082">
    <property type="entry name" value="HisKA"/>
    <property type="match status" value="1"/>
</dbReference>
<keyword evidence="7" id="KW-0472">Membrane</keyword>
<dbReference type="InterPro" id="IPR005467">
    <property type="entry name" value="His_kinase_dom"/>
</dbReference>
<dbReference type="InterPro" id="IPR003661">
    <property type="entry name" value="HisK_dim/P_dom"/>
</dbReference>
<evidence type="ECO:0000256" key="6">
    <source>
        <dbReference type="PROSITE-ProRule" id="PRU00169"/>
    </source>
</evidence>
<dbReference type="InterPro" id="IPR003594">
    <property type="entry name" value="HATPase_dom"/>
</dbReference>
<dbReference type="PROSITE" id="PS50110">
    <property type="entry name" value="RESPONSE_REGULATORY"/>
    <property type="match status" value="1"/>
</dbReference>
<comment type="caution">
    <text evidence="10">The sequence shown here is derived from an EMBL/GenBank/DDBJ whole genome shotgun (WGS) entry which is preliminary data.</text>
</comment>
<evidence type="ECO:0000313" key="10">
    <source>
        <dbReference type="EMBL" id="MDR7096659.1"/>
    </source>
</evidence>
<accession>A0ABU1VGP8</accession>
<dbReference type="InterPro" id="IPR036097">
    <property type="entry name" value="HisK_dim/P_sf"/>
</dbReference>
<dbReference type="SMART" id="SM00388">
    <property type="entry name" value="HisKA"/>
    <property type="match status" value="1"/>
</dbReference>
<dbReference type="PANTHER" id="PTHR43047:SF9">
    <property type="entry name" value="HISTIDINE KINASE"/>
    <property type="match status" value="1"/>
</dbReference>
<dbReference type="PANTHER" id="PTHR43047">
    <property type="entry name" value="TWO-COMPONENT HISTIDINE PROTEIN KINASE"/>
    <property type="match status" value="1"/>
</dbReference>
<feature type="domain" description="Histidine kinase" evidence="8">
    <location>
        <begin position="81"/>
        <end position="294"/>
    </location>
</feature>
<dbReference type="InterPro" id="IPR004358">
    <property type="entry name" value="Sig_transdc_His_kin-like_C"/>
</dbReference>
<evidence type="ECO:0000256" key="7">
    <source>
        <dbReference type="SAM" id="Phobius"/>
    </source>
</evidence>
<dbReference type="SUPFAM" id="SSF52172">
    <property type="entry name" value="CheY-like"/>
    <property type="match status" value="1"/>
</dbReference>
<dbReference type="PRINTS" id="PR00344">
    <property type="entry name" value="BCTRLSENSOR"/>
</dbReference>
<name>A0ABU1VGP8_9BURK</name>
<dbReference type="EMBL" id="JAVDWE010000015">
    <property type="protein sequence ID" value="MDR7096659.1"/>
    <property type="molecule type" value="Genomic_DNA"/>
</dbReference>
<feature type="transmembrane region" description="Helical" evidence="7">
    <location>
        <begin position="19"/>
        <end position="39"/>
    </location>
</feature>
<dbReference type="Proteomes" id="UP001265550">
    <property type="component" value="Unassembled WGS sequence"/>
</dbReference>
<dbReference type="PROSITE" id="PS50109">
    <property type="entry name" value="HIS_KIN"/>
    <property type="match status" value="1"/>
</dbReference>
<dbReference type="Gene3D" id="1.10.287.130">
    <property type="match status" value="1"/>
</dbReference>
<dbReference type="InterPro" id="IPR001789">
    <property type="entry name" value="Sig_transdc_resp-reg_receiver"/>
</dbReference>
<proteinExistence type="predicted"/>
<keyword evidence="5 10" id="KW-0418">Kinase</keyword>
<keyword evidence="4" id="KW-0808">Transferase</keyword>